<dbReference type="Gene3D" id="3.40.80.10">
    <property type="entry name" value="Peptidoglycan recognition protein-like"/>
    <property type="match status" value="1"/>
</dbReference>
<dbReference type="PANTHER" id="PTHR30417">
    <property type="entry name" value="N-ACETYLMURAMOYL-L-ALANINE AMIDASE AMID"/>
    <property type="match status" value="1"/>
</dbReference>
<dbReference type="InterPro" id="IPR002502">
    <property type="entry name" value="Amidase_domain"/>
</dbReference>
<accession>A0A7W9GCN1</accession>
<sequence>MQWKHVRKAALCAAVGGLLLTARPAVAAQPDGLDKAFADATAEYQVPKDLLVAVGYGETHLDGHNGAPSSDNGYGVMHLVSNPRHKTLEQAAELTGESEAELKSDTAANIRGGAAVLRALADRAGLDASKRKDVNAWYPVVARYSGAADDRVARLYADTVYGLLAQGIKAGVVVRPREVRPERGTYEKVKPLAATTGEPQAGILSTDYPPAHWVPANGNNYSPGRSSPIRKIVIHVTQGSYAGTISWFQNPSAQVSAHYVIRSSDGDVTQMVRDTDTAYHARSSNSEALGIEHEGFVDNPSWFTDAMYRSSAALTRYLADKWGIPRTRANIVGHNELPGNDHTDPGPHWNWDYYMSLVNGGGGPLQGGSPADFDGDGKDDIVTFTHGANADVYVAKSTGAAFDGTSVKWHDYFALSGEVPLTGDFTGDGKDDIITFTQGANADVYVAPSTGNSFGAATKWHDYFAPSGEAPAVGDFDGDGKDDIVTFTRGTANDVYVALSNDHGFGAGVKWHDFFGLDGEFPAVGDVNGDGRDDIIVFTQGSTNDVYVATSTGTGFNAAVKVHDNFALAGEQPRVADVNGDGKDDIVTFTNNGLGDVWVAISDGQGFGPAVKWNDWFAPNGEFPYTGDFDGDGRDDVVTFTKGATNDVFVGLSNGTSAFGAGVKWHDFFGLNGETTL</sequence>
<dbReference type="Pfam" id="PF01510">
    <property type="entry name" value="Amidase_2"/>
    <property type="match status" value="1"/>
</dbReference>
<feature type="signal peptide" evidence="6">
    <location>
        <begin position="1"/>
        <end position="27"/>
    </location>
</feature>
<evidence type="ECO:0000256" key="2">
    <source>
        <dbReference type="ARBA" id="ARBA00011901"/>
    </source>
</evidence>
<evidence type="ECO:0000256" key="6">
    <source>
        <dbReference type="SAM" id="SignalP"/>
    </source>
</evidence>
<dbReference type="RefSeq" id="WP_185074652.1">
    <property type="nucleotide sequence ID" value="NZ_JACHMB010000001.1"/>
</dbReference>
<dbReference type="PANTHER" id="PTHR30417:SF1">
    <property type="entry name" value="N-ACETYLMURAMOYL-L-ALANINE AMIDASE AMID"/>
    <property type="match status" value="1"/>
</dbReference>
<reference evidence="8 9" key="1">
    <citation type="submission" date="2020-08" db="EMBL/GenBank/DDBJ databases">
        <title>Sequencing the genomes of 1000 actinobacteria strains.</title>
        <authorList>
            <person name="Klenk H.-P."/>
        </authorList>
    </citation>
    <scope>NUCLEOTIDE SEQUENCE [LARGE SCALE GENOMIC DNA]</scope>
    <source>
        <strain evidence="8 9">DSM 45507</strain>
    </source>
</reference>
<dbReference type="EC" id="3.5.1.28" evidence="2"/>
<dbReference type="SMART" id="SM00644">
    <property type="entry name" value="Ami_2"/>
    <property type="match status" value="1"/>
</dbReference>
<dbReference type="SUPFAM" id="SSF55846">
    <property type="entry name" value="N-acetylmuramoyl-L-alanine amidase-like"/>
    <property type="match status" value="1"/>
</dbReference>
<organism evidence="8 9">
    <name type="scientific">Nonomuraea jabiensis</name>
    <dbReference type="NCBI Taxonomy" id="882448"/>
    <lineage>
        <taxon>Bacteria</taxon>
        <taxon>Bacillati</taxon>
        <taxon>Actinomycetota</taxon>
        <taxon>Actinomycetes</taxon>
        <taxon>Streptosporangiales</taxon>
        <taxon>Streptosporangiaceae</taxon>
        <taxon>Nonomuraea</taxon>
    </lineage>
</organism>
<dbReference type="InterPro" id="IPR023346">
    <property type="entry name" value="Lysozyme-like_dom_sf"/>
</dbReference>
<dbReference type="SUPFAM" id="SSF69318">
    <property type="entry name" value="Integrin alpha N-terminal domain"/>
    <property type="match status" value="1"/>
</dbReference>
<name>A0A7W9GCN1_9ACTN</name>
<evidence type="ECO:0000256" key="5">
    <source>
        <dbReference type="ARBA" id="ARBA00023316"/>
    </source>
</evidence>
<dbReference type="EMBL" id="JACHMB010000001">
    <property type="protein sequence ID" value="MBB5781339.1"/>
    <property type="molecule type" value="Genomic_DNA"/>
</dbReference>
<evidence type="ECO:0000259" key="7">
    <source>
        <dbReference type="SMART" id="SM00644"/>
    </source>
</evidence>
<dbReference type="Pfam" id="PF13517">
    <property type="entry name" value="FG-GAP_3"/>
    <property type="match status" value="2"/>
</dbReference>
<dbReference type="AlphaFoldDB" id="A0A7W9GCN1"/>
<comment type="caution">
    <text evidence="8">The sequence shown here is derived from an EMBL/GenBank/DDBJ whole genome shotgun (WGS) entry which is preliminary data.</text>
</comment>
<dbReference type="SUPFAM" id="SSF53955">
    <property type="entry name" value="Lysozyme-like"/>
    <property type="match status" value="1"/>
</dbReference>
<dbReference type="CDD" id="cd06583">
    <property type="entry name" value="PGRP"/>
    <property type="match status" value="1"/>
</dbReference>
<feature type="chain" id="PRO_5031229287" description="N-acetylmuramoyl-L-alanine amidase" evidence="6">
    <location>
        <begin position="28"/>
        <end position="677"/>
    </location>
</feature>
<keyword evidence="4" id="KW-0378">Hydrolase</keyword>
<gene>
    <name evidence="8" type="ORF">HD596_008095</name>
</gene>
<evidence type="ECO:0000256" key="1">
    <source>
        <dbReference type="ARBA" id="ARBA00001561"/>
    </source>
</evidence>
<protein>
    <recommendedName>
        <fullName evidence="2">N-acetylmuramoyl-L-alanine amidase</fullName>
        <ecNumber evidence="2">3.5.1.28</ecNumber>
    </recommendedName>
</protein>
<dbReference type="FunFam" id="3.40.80.10:FF:000006">
    <property type="entry name" value="N-acetylmuramoyl-L-alanine amidase"/>
    <property type="match status" value="1"/>
</dbReference>
<dbReference type="GO" id="GO:0009254">
    <property type="term" value="P:peptidoglycan turnover"/>
    <property type="evidence" value="ECO:0007669"/>
    <property type="project" value="TreeGrafter"/>
</dbReference>
<dbReference type="InterPro" id="IPR013517">
    <property type="entry name" value="FG-GAP"/>
</dbReference>
<keyword evidence="3 6" id="KW-0732">Signal</keyword>
<feature type="domain" description="N-acetylmuramoyl-L-alanine amidase" evidence="7">
    <location>
        <begin position="217"/>
        <end position="346"/>
    </location>
</feature>
<keyword evidence="5" id="KW-0961">Cell wall biogenesis/degradation</keyword>
<keyword evidence="9" id="KW-1185">Reference proteome</keyword>
<dbReference type="Gene3D" id="1.10.530.10">
    <property type="match status" value="1"/>
</dbReference>
<dbReference type="GO" id="GO:0008745">
    <property type="term" value="F:N-acetylmuramoyl-L-alanine amidase activity"/>
    <property type="evidence" value="ECO:0007669"/>
    <property type="project" value="UniProtKB-EC"/>
</dbReference>
<evidence type="ECO:0000313" key="8">
    <source>
        <dbReference type="EMBL" id="MBB5781339.1"/>
    </source>
</evidence>
<evidence type="ECO:0000256" key="4">
    <source>
        <dbReference type="ARBA" id="ARBA00022801"/>
    </source>
</evidence>
<evidence type="ECO:0000313" key="9">
    <source>
        <dbReference type="Proteomes" id="UP000579153"/>
    </source>
</evidence>
<dbReference type="InterPro" id="IPR028994">
    <property type="entry name" value="Integrin_alpha_N"/>
</dbReference>
<dbReference type="GO" id="GO:0071555">
    <property type="term" value="P:cell wall organization"/>
    <property type="evidence" value="ECO:0007669"/>
    <property type="project" value="UniProtKB-KW"/>
</dbReference>
<dbReference type="InterPro" id="IPR036505">
    <property type="entry name" value="Amidase/PGRP_sf"/>
</dbReference>
<evidence type="ECO:0000256" key="3">
    <source>
        <dbReference type="ARBA" id="ARBA00022729"/>
    </source>
</evidence>
<comment type="catalytic activity">
    <reaction evidence="1">
        <text>Hydrolyzes the link between N-acetylmuramoyl residues and L-amino acid residues in certain cell-wall glycopeptides.</text>
        <dbReference type="EC" id="3.5.1.28"/>
    </reaction>
</comment>
<dbReference type="InterPro" id="IPR051206">
    <property type="entry name" value="NAMLAA_amidase_2"/>
</dbReference>
<proteinExistence type="predicted"/>
<dbReference type="Proteomes" id="UP000579153">
    <property type="component" value="Unassembled WGS sequence"/>
</dbReference>
<dbReference type="GO" id="GO:0009253">
    <property type="term" value="P:peptidoglycan catabolic process"/>
    <property type="evidence" value="ECO:0007669"/>
    <property type="project" value="InterPro"/>
</dbReference>
<dbReference type="Gene3D" id="2.130.10.130">
    <property type="entry name" value="Integrin alpha, N-terminal"/>
    <property type="match status" value="2"/>
</dbReference>